<dbReference type="EMBL" id="JAESVG020000002">
    <property type="protein sequence ID" value="KAG8630780.1"/>
    <property type="molecule type" value="Genomic_DNA"/>
</dbReference>
<keyword evidence="2" id="KW-1185">Reference proteome</keyword>
<proteinExistence type="predicted"/>
<gene>
    <name evidence="1" type="ORF">KVT40_002399</name>
</gene>
<evidence type="ECO:0000313" key="2">
    <source>
        <dbReference type="Proteomes" id="UP000809789"/>
    </source>
</evidence>
<protein>
    <submittedName>
        <fullName evidence="1">Uncharacterized protein</fullName>
    </submittedName>
</protein>
<dbReference type="Proteomes" id="UP000809789">
    <property type="component" value="Unassembled WGS sequence"/>
</dbReference>
<dbReference type="AlphaFoldDB" id="A0A8K0PFX8"/>
<reference evidence="1" key="1">
    <citation type="submission" date="2021-07" db="EMBL/GenBank/DDBJ databases">
        <title>Elsinoe batatas strain:CRI-CJ2 Genome sequencing and assembly.</title>
        <authorList>
            <person name="Huang L."/>
        </authorList>
    </citation>
    <scope>NUCLEOTIDE SEQUENCE</scope>
    <source>
        <strain evidence="1">CRI-CJ2</strain>
    </source>
</reference>
<organism evidence="1 2">
    <name type="scientific">Elsinoe batatas</name>
    <dbReference type="NCBI Taxonomy" id="2601811"/>
    <lineage>
        <taxon>Eukaryota</taxon>
        <taxon>Fungi</taxon>
        <taxon>Dikarya</taxon>
        <taxon>Ascomycota</taxon>
        <taxon>Pezizomycotina</taxon>
        <taxon>Dothideomycetes</taxon>
        <taxon>Dothideomycetidae</taxon>
        <taxon>Myriangiales</taxon>
        <taxon>Elsinoaceae</taxon>
        <taxon>Elsinoe</taxon>
    </lineage>
</organism>
<name>A0A8K0PFX8_9PEZI</name>
<sequence>MWQRFFDILLSAQTDSDKFESLVEALHDVQSEEPALCENARYTVRLRRAPTVAREKRLEDYAGPDDNTIELLESSGADWLADVRKFFRLESHTISYSSSCHPLIDFVRHYGIIDRDIV</sequence>
<evidence type="ECO:0000313" key="1">
    <source>
        <dbReference type="EMBL" id="KAG8630780.1"/>
    </source>
</evidence>
<accession>A0A8K0PFX8</accession>
<dbReference type="OrthoDB" id="3937287at2759"/>
<comment type="caution">
    <text evidence="1">The sequence shown here is derived from an EMBL/GenBank/DDBJ whole genome shotgun (WGS) entry which is preliminary data.</text>
</comment>